<evidence type="ECO:0000313" key="3">
    <source>
        <dbReference type="Proteomes" id="UP001605036"/>
    </source>
</evidence>
<feature type="compositionally biased region" description="Polar residues" evidence="1">
    <location>
        <begin position="145"/>
        <end position="155"/>
    </location>
</feature>
<reference evidence="2 3" key="1">
    <citation type="submission" date="2024-09" db="EMBL/GenBank/DDBJ databases">
        <title>Chromosome-scale assembly of Riccia fluitans.</title>
        <authorList>
            <person name="Paukszto L."/>
            <person name="Sawicki J."/>
            <person name="Karawczyk K."/>
            <person name="Piernik-Szablinska J."/>
            <person name="Szczecinska M."/>
            <person name="Mazdziarz M."/>
        </authorList>
    </citation>
    <scope>NUCLEOTIDE SEQUENCE [LARGE SCALE GENOMIC DNA]</scope>
    <source>
        <strain evidence="2">Rf_01</strain>
        <tissue evidence="2">Aerial parts of the thallus</tissue>
    </source>
</reference>
<dbReference type="EMBL" id="JBHFFA010000007">
    <property type="protein sequence ID" value="KAL2613519.1"/>
    <property type="molecule type" value="Genomic_DNA"/>
</dbReference>
<proteinExistence type="predicted"/>
<organism evidence="2 3">
    <name type="scientific">Riccia fluitans</name>
    <dbReference type="NCBI Taxonomy" id="41844"/>
    <lineage>
        <taxon>Eukaryota</taxon>
        <taxon>Viridiplantae</taxon>
        <taxon>Streptophyta</taxon>
        <taxon>Embryophyta</taxon>
        <taxon>Marchantiophyta</taxon>
        <taxon>Marchantiopsida</taxon>
        <taxon>Marchantiidae</taxon>
        <taxon>Marchantiales</taxon>
        <taxon>Ricciaceae</taxon>
        <taxon>Riccia</taxon>
    </lineage>
</organism>
<sequence length="155" mass="17840">MESQPQERETIRLIQQYSDLELASRMQLEELPGITLELAKDCDLQQDKSTTWIESGEDFRDDALSRAPQLDQGADRRSQMDRFSDSDLNDILNQCHDHQTANTGVDDSWDLTKEDFRPSVPPLIREFEDLPHMPGSRSDYPDPLHSNQGRLTHTT</sequence>
<dbReference type="Proteomes" id="UP001605036">
    <property type="component" value="Unassembled WGS sequence"/>
</dbReference>
<protein>
    <submittedName>
        <fullName evidence="2">Uncharacterized protein</fullName>
    </submittedName>
</protein>
<gene>
    <name evidence="2" type="ORF">R1flu_025211</name>
</gene>
<evidence type="ECO:0000313" key="2">
    <source>
        <dbReference type="EMBL" id="KAL2613519.1"/>
    </source>
</evidence>
<comment type="caution">
    <text evidence="2">The sequence shown here is derived from an EMBL/GenBank/DDBJ whole genome shotgun (WGS) entry which is preliminary data.</text>
</comment>
<feature type="compositionally biased region" description="Basic and acidic residues" evidence="1">
    <location>
        <begin position="73"/>
        <end position="82"/>
    </location>
</feature>
<accession>A0ABD1XX36</accession>
<feature type="region of interest" description="Disordered" evidence="1">
    <location>
        <begin position="53"/>
        <end position="82"/>
    </location>
</feature>
<dbReference type="AlphaFoldDB" id="A0ABD1XX36"/>
<evidence type="ECO:0000256" key="1">
    <source>
        <dbReference type="SAM" id="MobiDB-lite"/>
    </source>
</evidence>
<keyword evidence="3" id="KW-1185">Reference proteome</keyword>
<name>A0ABD1XX36_9MARC</name>
<feature type="region of interest" description="Disordered" evidence="1">
    <location>
        <begin position="126"/>
        <end position="155"/>
    </location>
</feature>